<keyword evidence="5" id="KW-0809">Transit peptide</keyword>
<evidence type="ECO:0000256" key="3">
    <source>
        <dbReference type="ARBA" id="ARBA00022692"/>
    </source>
</evidence>
<comment type="subunit">
    <text evidence="10">Component of the cytochrome c oxidase (complex IV, CIV), a multisubunit enzyme composed of 14 subunits.</text>
</comment>
<keyword evidence="7" id="KW-0560">Oxidoreductase</keyword>
<name>A0A0X3P0S7_SCHSO</name>
<keyword evidence="9 10" id="KW-0472">Membrane</keyword>
<dbReference type="PRINTS" id="PR01873">
    <property type="entry name" value="CYTCOXIDASE4"/>
</dbReference>
<comment type="function">
    <text evidence="10">Component of the cytochrome c oxidase, the last enzyme in the mitochondrial electron transport chain which drives oxidative phosphorylation.</text>
</comment>
<comment type="subcellular location">
    <subcellularLocation>
        <location evidence="1 10">Mitochondrion inner membrane</location>
        <topology evidence="1 10">Single-pass membrane protein</topology>
    </subcellularLocation>
</comment>
<dbReference type="PANTHER" id="PTHR10707:SF10">
    <property type="entry name" value="CYTOCHROME C OXIDASE SUBUNIT 4"/>
    <property type="match status" value="1"/>
</dbReference>
<dbReference type="InterPro" id="IPR036639">
    <property type="entry name" value="Cyt_c_oxidase_su4_sf"/>
</dbReference>
<dbReference type="InterPro" id="IPR013288">
    <property type="entry name" value="Cyt_c_oxidase_su4"/>
</dbReference>
<evidence type="ECO:0000256" key="9">
    <source>
        <dbReference type="ARBA" id="ARBA00023136"/>
    </source>
</evidence>
<dbReference type="GO" id="GO:0045277">
    <property type="term" value="C:respiratory chain complex IV"/>
    <property type="evidence" value="ECO:0007669"/>
    <property type="project" value="InterPro"/>
</dbReference>
<dbReference type="SUPFAM" id="SSF81406">
    <property type="entry name" value="Mitochondrial cytochrome c oxidase subunit IV"/>
    <property type="match status" value="1"/>
</dbReference>
<keyword evidence="8 10" id="KW-0496">Mitochondrion</keyword>
<evidence type="ECO:0000256" key="1">
    <source>
        <dbReference type="ARBA" id="ARBA00004434"/>
    </source>
</evidence>
<dbReference type="CDD" id="cd00922">
    <property type="entry name" value="Cyt_c_Oxidase_IV"/>
    <property type="match status" value="1"/>
</dbReference>
<dbReference type="AlphaFoldDB" id="A0A0X3P0S7"/>
<dbReference type="PANTHER" id="PTHR10707">
    <property type="entry name" value="CYTOCHROME C OXIDASE SUBUNIT IV"/>
    <property type="match status" value="1"/>
</dbReference>
<dbReference type="Gene3D" id="1.10.442.10">
    <property type="entry name" value="Cytochrome c oxidase subunit IV"/>
    <property type="match status" value="1"/>
</dbReference>
<evidence type="ECO:0000256" key="10">
    <source>
        <dbReference type="RuleBase" id="RU367145"/>
    </source>
</evidence>
<comment type="pathway">
    <text evidence="10">Energy metabolism; oxidative phosphorylation.</text>
</comment>
<evidence type="ECO:0000256" key="8">
    <source>
        <dbReference type="ARBA" id="ARBA00023128"/>
    </source>
</evidence>
<evidence type="ECO:0000256" key="6">
    <source>
        <dbReference type="ARBA" id="ARBA00022989"/>
    </source>
</evidence>
<proteinExistence type="inferred from homology"/>
<keyword evidence="6 10" id="KW-1133">Transmembrane helix</keyword>
<evidence type="ECO:0000256" key="2">
    <source>
        <dbReference type="ARBA" id="ARBA00008135"/>
    </source>
</evidence>
<evidence type="ECO:0000256" key="5">
    <source>
        <dbReference type="ARBA" id="ARBA00022946"/>
    </source>
</evidence>
<evidence type="ECO:0000313" key="11">
    <source>
        <dbReference type="EMBL" id="JAP45263.1"/>
    </source>
</evidence>
<gene>
    <name evidence="11" type="primary">BOLA3</name>
    <name evidence="11" type="ORF">TR92253</name>
</gene>
<keyword evidence="3 10" id="KW-0812">Transmembrane</keyword>
<dbReference type="GO" id="GO:0016491">
    <property type="term" value="F:oxidoreductase activity"/>
    <property type="evidence" value="ECO:0007669"/>
    <property type="project" value="UniProtKB-KW"/>
</dbReference>
<organism evidence="11">
    <name type="scientific">Schistocephalus solidus</name>
    <name type="common">Tapeworm</name>
    <dbReference type="NCBI Taxonomy" id="70667"/>
    <lineage>
        <taxon>Eukaryota</taxon>
        <taxon>Metazoa</taxon>
        <taxon>Spiralia</taxon>
        <taxon>Lophotrochozoa</taxon>
        <taxon>Platyhelminthes</taxon>
        <taxon>Cestoda</taxon>
        <taxon>Eucestoda</taxon>
        <taxon>Diphyllobothriidea</taxon>
        <taxon>Diphyllobothriidae</taxon>
        <taxon>Schistocephalus</taxon>
    </lineage>
</organism>
<reference evidence="11" key="1">
    <citation type="submission" date="2016-01" db="EMBL/GenBank/DDBJ databases">
        <title>Reference transcriptome for the parasite Schistocephalus solidus: insights into the molecular evolution of parasitism.</title>
        <authorList>
            <person name="Hebert F.O."/>
            <person name="Grambauer S."/>
            <person name="Barber I."/>
            <person name="Landry C.R."/>
            <person name="Aubin-Horth N."/>
        </authorList>
    </citation>
    <scope>NUCLEOTIDE SEQUENCE</scope>
</reference>
<dbReference type="Pfam" id="PF02936">
    <property type="entry name" value="COX4"/>
    <property type="match status" value="1"/>
</dbReference>
<protein>
    <recommendedName>
        <fullName evidence="10">Cytochrome c oxidase subunit 4</fullName>
    </recommendedName>
</protein>
<dbReference type="InterPro" id="IPR004203">
    <property type="entry name" value="Cyt_c_oxidase_su4_fam"/>
</dbReference>
<feature type="transmembrane region" description="Helical" evidence="10">
    <location>
        <begin position="156"/>
        <end position="179"/>
    </location>
</feature>
<evidence type="ECO:0000256" key="7">
    <source>
        <dbReference type="ARBA" id="ARBA00023002"/>
    </source>
</evidence>
<keyword evidence="4 10" id="KW-0999">Mitochondrion inner membrane</keyword>
<dbReference type="GO" id="GO:0005743">
    <property type="term" value="C:mitochondrial inner membrane"/>
    <property type="evidence" value="ECO:0007669"/>
    <property type="project" value="UniProtKB-SubCell"/>
</dbReference>
<dbReference type="GO" id="GO:0006123">
    <property type="term" value="P:mitochondrial electron transport, cytochrome c to oxygen"/>
    <property type="evidence" value="ECO:0007669"/>
    <property type="project" value="InterPro"/>
</dbReference>
<evidence type="ECO:0000256" key="4">
    <source>
        <dbReference type="ARBA" id="ARBA00022792"/>
    </source>
</evidence>
<dbReference type="UniPathway" id="UPA00705"/>
<sequence>MTFVVMSSHVLEFTLEPSVELFPTIKFSLVEFAEIRSIMNGVRLAAFRFLRGSPCLLTRSVTTVVPPEIQKYHPHIGNREIVGYGRNGNPQYLDDPHYPYPSIRFCPQTDEIEVLQAKEKGDWHQLSIDEMKNLYRHSFRMTFAEVQAPHPRYKLAVAWALFVMSGAMLYFCFIKSVVLNLPSCSYAKKEYKDALLYRRLYSRDGPIDGLVSSFDFENMRWK</sequence>
<accession>A0A0X3P0S7</accession>
<comment type="similarity">
    <text evidence="2 10">Belongs to the cytochrome c oxidase IV family.</text>
</comment>
<dbReference type="EMBL" id="GEEE01017962">
    <property type="protein sequence ID" value="JAP45263.1"/>
    <property type="molecule type" value="Transcribed_RNA"/>
</dbReference>